<dbReference type="Proteomes" id="UP000095283">
    <property type="component" value="Unplaced"/>
</dbReference>
<keyword evidence="6" id="KW-0407">Ion channel</keyword>
<evidence type="ECO:0000256" key="3">
    <source>
        <dbReference type="ARBA" id="ARBA00022989"/>
    </source>
</evidence>
<feature type="transmembrane region" description="Helical" evidence="6">
    <location>
        <begin position="254"/>
        <end position="273"/>
    </location>
</feature>
<feature type="transmembrane region" description="Helical" evidence="6">
    <location>
        <begin position="223"/>
        <end position="242"/>
    </location>
</feature>
<keyword evidence="3 6" id="KW-1133">Transmembrane helix</keyword>
<dbReference type="InterPro" id="IPR021134">
    <property type="entry name" value="Bestrophin-like"/>
</dbReference>
<comment type="subcellular location">
    <subcellularLocation>
        <location evidence="6">Cell membrane</location>
        <topology evidence="6">Multi-pass membrane protein</topology>
    </subcellularLocation>
    <subcellularLocation>
        <location evidence="1">Membrane</location>
    </subcellularLocation>
</comment>
<dbReference type="InterPro" id="IPR000615">
    <property type="entry name" value="Bestrophin"/>
</dbReference>
<accession>A0A1I7WMX7</accession>
<evidence type="ECO:0000256" key="2">
    <source>
        <dbReference type="ARBA" id="ARBA00022692"/>
    </source>
</evidence>
<reference evidence="8" key="1">
    <citation type="submission" date="2016-11" db="UniProtKB">
        <authorList>
            <consortium name="WormBaseParasite"/>
        </authorList>
    </citation>
    <scope>IDENTIFICATION</scope>
</reference>
<dbReference type="GO" id="GO:0005886">
    <property type="term" value="C:plasma membrane"/>
    <property type="evidence" value="ECO:0007669"/>
    <property type="project" value="UniProtKB-SubCell"/>
</dbReference>
<dbReference type="Pfam" id="PF01062">
    <property type="entry name" value="Bestrophin"/>
    <property type="match status" value="2"/>
</dbReference>
<proteinExistence type="inferred from homology"/>
<evidence type="ECO:0000313" key="8">
    <source>
        <dbReference type="WBParaSite" id="Hba_06442"/>
    </source>
</evidence>
<keyword evidence="4 6" id="KW-0472">Membrane</keyword>
<name>A0A1I7WMX7_HETBA</name>
<keyword evidence="6" id="KW-1003">Cell membrane</keyword>
<keyword evidence="6" id="KW-0868">Chloride</keyword>
<dbReference type="GO" id="GO:0034707">
    <property type="term" value="C:chloride channel complex"/>
    <property type="evidence" value="ECO:0007669"/>
    <property type="project" value="UniProtKB-KW"/>
</dbReference>
<comment type="similarity">
    <text evidence="5 6">Belongs to the anion channel-forming bestrophin (TC 1.A.46) family. Calcium-sensitive chloride channel subfamily.</text>
</comment>
<evidence type="ECO:0000313" key="7">
    <source>
        <dbReference type="Proteomes" id="UP000095283"/>
    </source>
</evidence>
<dbReference type="PANTHER" id="PTHR10736:SF28">
    <property type="entry name" value="BESTROPHIN HOMOLOG 13"/>
    <property type="match status" value="1"/>
</dbReference>
<evidence type="ECO:0000256" key="5">
    <source>
        <dbReference type="ARBA" id="ARBA00034769"/>
    </source>
</evidence>
<evidence type="ECO:0000256" key="4">
    <source>
        <dbReference type="ARBA" id="ARBA00023136"/>
    </source>
</evidence>
<dbReference type="PANTHER" id="PTHR10736">
    <property type="entry name" value="BESTROPHIN"/>
    <property type="match status" value="1"/>
</dbReference>
<dbReference type="AlphaFoldDB" id="A0A1I7WMX7"/>
<evidence type="ECO:0000256" key="6">
    <source>
        <dbReference type="RuleBase" id="RU363126"/>
    </source>
</evidence>
<sequence>MTISYSGNFCRLLLRWKGSLWRSVWKELLIYLALFYAIRLFYIVGINYIDDNEDDRRNYRLVHYRRMFEALCRMFDGYTKLIPLTFLLGFYVSNVVARWWRQFECLSWPEDILSILCTVIHQTDETSQKRRHTIARYLNLSAALAWRDISSKIRMRFPTVASLISAGLLTQNEYDILERINVGKTTIYFSYNFFIYVQDECETLRWMTPLHWIQQIMRKEEEVAALATYAFFFFTLFGRQCLIPDIEARKEVDLILPIFTIVQFMFFVGWFKVRLKYSMYESITRFELLHDSSQLKEHRPKLLSYIYVGSDDDANVNCMELYRNKKHINW</sequence>
<keyword evidence="2 6" id="KW-0812">Transmembrane</keyword>
<dbReference type="WBParaSite" id="Hba_06442">
    <property type="protein sequence ID" value="Hba_06442"/>
    <property type="gene ID" value="Hba_06442"/>
</dbReference>
<comment type="function">
    <text evidence="6">Forms chloride channels.</text>
</comment>
<keyword evidence="6" id="KW-0406">Ion transport</keyword>
<evidence type="ECO:0000256" key="1">
    <source>
        <dbReference type="ARBA" id="ARBA00004370"/>
    </source>
</evidence>
<feature type="transmembrane region" description="Helical" evidence="6">
    <location>
        <begin position="81"/>
        <end position="100"/>
    </location>
</feature>
<keyword evidence="6" id="KW-0813">Transport</keyword>
<feature type="transmembrane region" description="Helical" evidence="6">
    <location>
        <begin position="28"/>
        <end position="49"/>
    </location>
</feature>
<keyword evidence="7" id="KW-1185">Reference proteome</keyword>
<dbReference type="GO" id="GO:0005254">
    <property type="term" value="F:chloride channel activity"/>
    <property type="evidence" value="ECO:0007669"/>
    <property type="project" value="UniProtKB-KW"/>
</dbReference>
<organism evidence="7 8">
    <name type="scientific">Heterorhabditis bacteriophora</name>
    <name type="common">Entomopathogenic nematode worm</name>
    <dbReference type="NCBI Taxonomy" id="37862"/>
    <lineage>
        <taxon>Eukaryota</taxon>
        <taxon>Metazoa</taxon>
        <taxon>Ecdysozoa</taxon>
        <taxon>Nematoda</taxon>
        <taxon>Chromadorea</taxon>
        <taxon>Rhabditida</taxon>
        <taxon>Rhabditina</taxon>
        <taxon>Rhabditomorpha</taxon>
        <taxon>Strongyloidea</taxon>
        <taxon>Heterorhabditidae</taxon>
        <taxon>Heterorhabditis</taxon>
    </lineage>
</organism>
<keyword evidence="6" id="KW-0869">Chloride channel</keyword>
<protein>
    <recommendedName>
        <fullName evidence="6">Bestrophin homolog</fullName>
    </recommendedName>
</protein>